<proteinExistence type="predicted"/>
<evidence type="ECO:0000313" key="2">
    <source>
        <dbReference type="EMBL" id="TGG39906.1"/>
    </source>
</evidence>
<dbReference type="PROSITE" id="PS51257">
    <property type="entry name" value="PROKAR_LIPOPROTEIN"/>
    <property type="match status" value="1"/>
</dbReference>
<dbReference type="Proteomes" id="UP000297635">
    <property type="component" value="Unassembled WGS sequence"/>
</dbReference>
<dbReference type="GeneID" id="82148945"/>
<dbReference type="EMBL" id="SJSA01000001">
    <property type="protein sequence ID" value="TGG39906.1"/>
    <property type="molecule type" value="Genomic_DNA"/>
</dbReference>
<comment type="caution">
    <text evidence="2">The sequence shown here is derived from an EMBL/GenBank/DDBJ whole genome shotgun (WGS) entry which is preliminary data.</text>
</comment>
<reference evidence="2 3" key="1">
    <citation type="submission" date="2019-02" db="EMBL/GenBank/DDBJ databases">
        <title>Isolation and identification of novel species under the genus Muribaculum.</title>
        <authorList>
            <person name="Miyake S."/>
            <person name="Ding Y."/>
            <person name="Low A."/>
            <person name="Soh M."/>
            <person name="Seedorf H."/>
        </authorList>
    </citation>
    <scope>NUCLEOTIDE SEQUENCE [LARGE SCALE GENOMIC DNA]</scope>
    <source>
        <strain evidence="2 3">TLL-A3</strain>
    </source>
</reference>
<evidence type="ECO:0000313" key="3">
    <source>
        <dbReference type="Proteomes" id="UP000297635"/>
    </source>
</evidence>
<dbReference type="AlphaFoldDB" id="A0A4Z0V3Y2"/>
<name>A0A4Z0V3Y2_9BACT</name>
<evidence type="ECO:0000256" key="1">
    <source>
        <dbReference type="SAM" id="MobiDB-lite"/>
    </source>
</evidence>
<protein>
    <submittedName>
        <fullName evidence="2">Uncharacterized protein</fullName>
    </submittedName>
</protein>
<dbReference type="Gene3D" id="2.160.20.10">
    <property type="entry name" value="Single-stranded right-handed beta-helix, Pectin lyase-like"/>
    <property type="match status" value="1"/>
</dbReference>
<dbReference type="RefSeq" id="WP_135470820.1">
    <property type="nucleotide sequence ID" value="NZ_SJSA01000001.1"/>
</dbReference>
<dbReference type="SUPFAM" id="SSF51126">
    <property type="entry name" value="Pectin lyase-like"/>
    <property type="match status" value="1"/>
</dbReference>
<feature type="region of interest" description="Disordered" evidence="1">
    <location>
        <begin position="718"/>
        <end position="741"/>
    </location>
</feature>
<dbReference type="InterPro" id="IPR011050">
    <property type="entry name" value="Pectin_lyase_fold/virulence"/>
</dbReference>
<accession>A0A4Z0V3Y2</accession>
<sequence length="787" mass="88807">MKKIFLYSLTAILALGTVSCKDDEVMGVVNPAEEFDRMPMTMFRLNENTDKGDNDPFGMRVITEEKNTAMLVWYGVKGCAGYEIKYGLSSGLTSGLAEDWDNPDNLTDRVIIEDPEQLSLRIPDLEYGEAYRFAIRVLNPDGIEEHHSKWYGYGNGREWAEQAGLTMEPRYDTPELVSIQDVAADCSYFTVKVNINAADAIYEAVKGEKPSDQPKKSDALWNTYKEYFDRIQDGNQDDRTKALFKVTKLTVKPAKDNPEATIDGKWSNYAIQQSDFTDGIATYKVTGLMPNAKYVVEVLDDNPDKAYVDQRYNSILKPVYGTPGDPIVIEHKVIPNDRIPGAVEFNASPLDTIIGNFGSDTNLAEGQVFYLEGGKAYYFYSNPVLAKGFTLETKPEDVAQGKRAIVYLGGMGNRLDEYGNETADLGTCNFMFGRQKAGGEPDCLIEVGDLIFRNIDFDCPKALNYGHQQEGEGSATGNYFANMYSNGMKVRIKSLQVLNCSFQRMVRGFIRVQGTKQKVFDKMLIKGNMFYNCGYYDNNGRGYAWIAGDGASTISNIYTDFEFSNNTMYDCPRTCLINDNDKNIEYTNEVKWNIRVNNNTFINYSTRTKDRTIFQIRYLPGDSHLEFCNNLLVVTKADNDKRAVYQAGSDIREIKGSGSMTYLVKDNYIAGSKTLSDDKFFESYRFSLNKNSFGAFPQFNQGTKDDLEVKTGTPALKATELFNSPNPPYTEHNTSKSNHRDHEAPADIWNALKYKQDPAIQGHDIVTKRIGDPRWNTADPMHYYDNL</sequence>
<keyword evidence="3" id="KW-1185">Reference proteome</keyword>
<gene>
    <name evidence="2" type="ORF">EZ315_04010</name>
</gene>
<dbReference type="InterPro" id="IPR012334">
    <property type="entry name" value="Pectin_lyas_fold"/>
</dbReference>
<organism evidence="2 3">
    <name type="scientific">Duncaniella freteri</name>
    <dbReference type="NCBI Taxonomy" id="2530391"/>
    <lineage>
        <taxon>Bacteria</taxon>
        <taxon>Pseudomonadati</taxon>
        <taxon>Bacteroidota</taxon>
        <taxon>Bacteroidia</taxon>
        <taxon>Bacteroidales</taxon>
        <taxon>Muribaculaceae</taxon>
        <taxon>Duncaniella</taxon>
    </lineage>
</organism>